<evidence type="ECO:0000313" key="3">
    <source>
        <dbReference type="Proteomes" id="UP000237347"/>
    </source>
</evidence>
<keyword evidence="3" id="KW-1185">Reference proteome</keyword>
<reference evidence="2 3" key="1">
    <citation type="journal article" date="2018" name="Sci. Data">
        <title>The draft genome sequence of cork oak.</title>
        <authorList>
            <person name="Ramos A.M."/>
            <person name="Usie A."/>
            <person name="Barbosa P."/>
            <person name="Barros P.M."/>
            <person name="Capote T."/>
            <person name="Chaves I."/>
            <person name="Simoes F."/>
            <person name="Abreu I."/>
            <person name="Carrasquinho I."/>
            <person name="Faro C."/>
            <person name="Guimaraes J.B."/>
            <person name="Mendonca D."/>
            <person name="Nobrega F."/>
            <person name="Rodrigues L."/>
            <person name="Saibo N.J.M."/>
            <person name="Varela M.C."/>
            <person name="Egas C."/>
            <person name="Matos J."/>
            <person name="Miguel C.M."/>
            <person name="Oliveira M.M."/>
            <person name="Ricardo C.P."/>
            <person name="Goncalves S."/>
        </authorList>
    </citation>
    <scope>NUCLEOTIDE SEQUENCE [LARGE SCALE GENOMIC DNA]</scope>
    <source>
        <strain evidence="3">cv. HL8</strain>
    </source>
</reference>
<comment type="caution">
    <text evidence="2">The sequence shown here is derived from an EMBL/GenBank/DDBJ whole genome shotgun (WGS) entry which is preliminary data.</text>
</comment>
<organism evidence="2 3">
    <name type="scientific">Quercus suber</name>
    <name type="common">Cork oak</name>
    <dbReference type="NCBI Taxonomy" id="58331"/>
    <lineage>
        <taxon>Eukaryota</taxon>
        <taxon>Viridiplantae</taxon>
        <taxon>Streptophyta</taxon>
        <taxon>Embryophyta</taxon>
        <taxon>Tracheophyta</taxon>
        <taxon>Spermatophyta</taxon>
        <taxon>Magnoliopsida</taxon>
        <taxon>eudicotyledons</taxon>
        <taxon>Gunneridae</taxon>
        <taxon>Pentapetalae</taxon>
        <taxon>rosids</taxon>
        <taxon>fabids</taxon>
        <taxon>Fagales</taxon>
        <taxon>Fagaceae</taxon>
        <taxon>Quercus</taxon>
    </lineage>
</organism>
<dbReference type="Proteomes" id="UP000237347">
    <property type="component" value="Unassembled WGS sequence"/>
</dbReference>
<feature type="compositionally biased region" description="Polar residues" evidence="1">
    <location>
        <begin position="14"/>
        <end position="25"/>
    </location>
</feature>
<proteinExistence type="predicted"/>
<feature type="region of interest" description="Disordered" evidence="1">
    <location>
        <begin position="1"/>
        <end position="44"/>
    </location>
</feature>
<name>A0AAW0LMD3_QUESU</name>
<protein>
    <submittedName>
        <fullName evidence="2">Uncharacterized protein</fullName>
    </submittedName>
</protein>
<sequence>MGNIHGHRKHRNNSHQNKPSSNSQPFKYGPSDQAPPSTSPKRTWSPCLTVMWTRPYEPSPAKPRGLASAPSVGSTMMGQDHFVKDVAIKNRYGLCLKFQAPFISRLT</sequence>
<dbReference type="EMBL" id="PKMF04000086">
    <property type="protein sequence ID" value="KAK7851571.1"/>
    <property type="molecule type" value="Genomic_DNA"/>
</dbReference>
<evidence type="ECO:0000313" key="2">
    <source>
        <dbReference type="EMBL" id="KAK7851571.1"/>
    </source>
</evidence>
<dbReference type="AlphaFoldDB" id="A0AAW0LMD3"/>
<accession>A0AAW0LMD3</accession>
<feature type="compositionally biased region" description="Basic residues" evidence="1">
    <location>
        <begin position="1"/>
        <end position="13"/>
    </location>
</feature>
<gene>
    <name evidence="2" type="ORF">CFP56_041743</name>
</gene>
<evidence type="ECO:0000256" key="1">
    <source>
        <dbReference type="SAM" id="MobiDB-lite"/>
    </source>
</evidence>